<sequence length="101" mass="11826">MKVPYEKLQMTIKSIRRLLSRYVDVKRSNGTVDEKNFGYTQHRLVFSEAMEKQLVEYLITASKIFHGLTMEELQELAFELAEANNPSMPETWKANSIVRQE</sequence>
<organism evidence="1 2">
    <name type="scientific">Plakobranchus ocellatus</name>
    <dbReference type="NCBI Taxonomy" id="259542"/>
    <lineage>
        <taxon>Eukaryota</taxon>
        <taxon>Metazoa</taxon>
        <taxon>Spiralia</taxon>
        <taxon>Lophotrochozoa</taxon>
        <taxon>Mollusca</taxon>
        <taxon>Gastropoda</taxon>
        <taxon>Heterobranchia</taxon>
        <taxon>Euthyneura</taxon>
        <taxon>Panpulmonata</taxon>
        <taxon>Sacoglossa</taxon>
        <taxon>Placobranchoidea</taxon>
        <taxon>Plakobranchidae</taxon>
        <taxon>Plakobranchus</taxon>
    </lineage>
</organism>
<protein>
    <submittedName>
        <fullName evidence="1">Transposase</fullName>
    </submittedName>
</protein>
<keyword evidence="2" id="KW-1185">Reference proteome</keyword>
<evidence type="ECO:0000313" key="2">
    <source>
        <dbReference type="Proteomes" id="UP000735302"/>
    </source>
</evidence>
<accession>A0AAV3XX53</accession>
<dbReference type="AlphaFoldDB" id="A0AAV3XX53"/>
<reference evidence="1 2" key="1">
    <citation type="journal article" date="2021" name="Elife">
        <title>Chloroplast acquisition without the gene transfer in kleptoplastic sea slugs, Plakobranchus ocellatus.</title>
        <authorList>
            <person name="Maeda T."/>
            <person name="Takahashi S."/>
            <person name="Yoshida T."/>
            <person name="Shimamura S."/>
            <person name="Takaki Y."/>
            <person name="Nagai Y."/>
            <person name="Toyoda A."/>
            <person name="Suzuki Y."/>
            <person name="Arimoto A."/>
            <person name="Ishii H."/>
            <person name="Satoh N."/>
            <person name="Nishiyama T."/>
            <person name="Hasebe M."/>
            <person name="Maruyama T."/>
            <person name="Minagawa J."/>
            <person name="Obokata J."/>
            <person name="Shigenobu S."/>
        </authorList>
    </citation>
    <scope>NUCLEOTIDE SEQUENCE [LARGE SCALE GENOMIC DNA]</scope>
</reference>
<proteinExistence type="predicted"/>
<gene>
    <name evidence="1" type="ORF">PoB_000133800</name>
</gene>
<comment type="caution">
    <text evidence="1">The sequence shown here is derived from an EMBL/GenBank/DDBJ whole genome shotgun (WGS) entry which is preliminary data.</text>
</comment>
<dbReference type="Proteomes" id="UP000735302">
    <property type="component" value="Unassembled WGS sequence"/>
</dbReference>
<name>A0AAV3XX53_9GAST</name>
<evidence type="ECO:0000313" key="1">
    <source>
        <dbReference type="EMBL" id="GFN74832.1"/>
    </source>
</evidence>
<dbReference type="EMBL" id="BLXT01000167">
    <property type="protein sequence ID" value="GFN74832.1"/>
    <property type="molecule type" value="Genomic_DNA"/>
</dbReference>